<name>A0ABV6DKH0_9BACL</name>
<dbReference type="RefSeq" id="WP_377470367.1">
    <property type="nucleotide sequence ID" value="NZ_JBHLWN010000046.1"/>
</dbReference>
<reference evidence="1 2" key="1">
    <citation type="submission" date="2024-09" db="EMBL/GenBank/DDBJ databases">
        <authorList>
            <person name="Sun Q."/>
            <person name="Mori K."/>
        </authorList>
    </citation>
    <scope>NUCLEOTIDE SEQUENCE [LARGE SCALE GENOMIC DNA]</scope>
    <source>
        <strain evidence="1 2">CCM 7759</strain>
    </source>
</reference>
<proteinExistence type="predicted"/>
<accession>A0ABV6DKH0</accession>
<dbReference type="Proteomes" id="UP001589776">
    <property type="component" value="Unassembled WGS sequence"/>
</dbReference>
<comment type="caution">
    <text evidence="1">The sequence shown here is derived from an EMBL/GenBank/DDBJ whole genome shotgun (WGS) entry which is preliminary data.</text>
</comment>
<organism evidence="1 2">
    <name type="scientific">Paenibacillus chartarius</name>
    <dbReference type="NCBI Taxonomy" id="747481"/>
    <lineage>
        <taxon>Bacteria</taxon>
        <taxon>Bacillati</taxon>
        <taxon>Bacillota</taxon>
        <taxon>Bacilli</taxon>
        <taxon>Bacillales</taxon>
        <taxon>Paenibacillaceae</taxon>
        <taxon>Paenibacillus</taxon>
    </lineage>
</organism>
<gene>
    <name evidence="1" type="ORF">ACFFK0_11685</name>
</gene>
<keyword evidence="2" id="KW-1185">Reference proteome</keyword>
<evidence type="ECO:0008006" key="3">
    <source>
        <dbReference type="Google" id="ProtNLM"/>
    </source>
</evidence>
<dbReference type="EMBL" id="JBHLWN010000046">
    <property type="protein sequence ID" value="MFC0213108.1"/>
    <property type="molecule type" value="Genomic_DNA"/>
</dbReference>
<evidence type="ECO:0000313" key="1">
    <source>
        <dbReference type="EMBL" id="MFC0213108.1"/>
    </source>
</evidence>
<sequence>MTYYCIGCSKSHTDIGDGSKFRTGFHSYANGLKEPAGLCALHRSALTTAQASNNKESSARKMAG</sequence>
<evidence type="ECO:0000313" key="2">
    <source>
        <dbReference type="Proteomes" id="UP001589776"/>
    </source>
</evidence>
<protein>
    <recommendedName>
        <fullName evidence="3">DUF3973 domain-containing protein</fullName>
    </recommendedName>
</protein>